<name>A0A2I2Y7X6_GORGO</name>
<sequence>MLGALRGCGPRAVRGSELLAGRGALQSSISGLWSLSQKAGLSGLSFFPEPAMPHQGDKKCKELVFTANQRGDPCKATMLGQSICCVLIIC</sequence>
<dbReference type="Bgee" id="ENSGGOG00000039454">
    <property type="expression patterns" value="Expressed in frontal cortex and 1 other cell type or tissue"/>
</dbReference>
<dbReference type="EMBL" id="CABD030087463">
    <property type="status" value="NOT_ANNOTATED_CDS"/>
    <property type="molecule type" value="Genomic_DNA"/>
</dbReference>
<dbReference type="Proteomes" id="UP000001519">
    <property type="component" value="Chromosome 12"/>
</dbReference>
<evidence type="ECO:0000313" key="1">
    <source>
        <dbReference type="Ensembl" id="ENSGGOP00000030998.1"/>
    </source>
</evidence>
<reference evidence="2" key="1">
    <citation type="submission" date="2011-05" db="EMBL/GenBank/DDBJ databases">
        <title>Insights into the evolution of the great apes provided by the gorilla genome.</title>
        <authorList>
            <person name="Scally A."/>
        </authorList>
    </citation>
    <scope>NUCLEOTIDE SEQUENCE [LARGE SCALE GENOMIC DNA]</scope>
</reference>
<dbReference type="GeneTree" id="ENSGT00910000146865"/>
<protein>
    <submittedName>
        <fullName evidence="1">Uncharacterized protein</fullName>
    </submittedName>
</protein>
<accession>A0A2I2Y7X6</accession>
<dbReference type="InParanoid" id="A0A2I2Y7X6"/>
<reference evidence="1" key="3">
    <citation type="submission" date="2025-08" db="UniProtKB">
        <authorList>
            <consortium name="Ensembl"/>
        </authorList>
    </citation>
    <scope>IDENTIFICATION</scope>
</reference>
<organism evidence="1 2">
    <name type="scientific">Gorilla gorilla gorilla</name>
    <name type="common">Western lowland gorilla</name>
    <dbReference type="NCBI Taxonomy" id="9595"/>
    <lineage>
        <taxon>Eukaryota</taxon>
        <taxon>Metazoa</taxon>
        <taxon>Chordata</taxon>
        <taxon>Craniata</taxon>
        <taxon>Vertebrata</taxon>
        <taxon>Euteleostomi</taxon>
        <taxon>Mammalia</taxon>
        <taxon>Eutheria</taxon>
        <taxon>Euarchontoglires</taxon>
        <taxon>Primates</taxon>
        <taxon>Haplorrhini</taxon>
        <taxon>Catarrhini</taxon>
        <taxon>Hominidae</taxon>
        <taxon>Gorilla</taxon>
    </lineage>
</organism>
<dbReference type="EMBL" id="CABD030087466">
    <property type="status" value="NOT_ANNOTATED_CDS"/>
    <property type="molecule type" value="Genomic_DNA"/>
</dbReference>
<dbReference type="Ensembl" id="ENSGGOT00000058836.1">
    <property type="protein sequence ID" value="ENSGGOP00000030998.1"/>
    <property type="gene ID" value="ENSGGOG00000039454.1"/>
</dbReference>
<proteinExistence type="predicted"/>
<evidence type="ECO:0000313" key="2">
    <source>
        <dbReference type="Proteomes" id="UP000001519"/>
    </source>
</evidence>
<reference evidence="1 2" key="2">
    <citation type="journal article" date="2012" name="Nature">
        <title>Insights into hominid evolution from the gorilla genome sequence.</title>
        <authorList>
            <person name="Scally A."/>
            <person name="Dutheil J.Y."/>
            <person name="Hillier L.W."/>
            <person name="Jordan G.E."/>
            <person name="Goodhead I."/>
            <person name="Herrero J."/>
            <person name="Hobolth A."/>
            <person name="Lappalainen T."/>
            <person name="Mailund T."/>
            <person name="Marques-Bonet T."/>
            <person name="McCarthy S."/>
            <person name="Montgomery S.H."/>
            <person name="Schwalie P.C."/>
            <person name="Tang Y.A."/>
            <person name="Ward M.C."/>
            <person name="Xue Y."/>
            <person name="Yngvadottir B."/>
            <person name="Alkan C."/>
            <person name="Andersen L.N."/>
            <person name="Ayub Q."/>
            <person name="Ball E.V."/>
            <person name="Beal K."/>
            <person name="Bradley B.J."/>
            <person name="Chen Y."/>
            <person name="Clee C.M."/>
            <person name="Fitzgerald S."/>
            <person name="Graves T.A."/>
            <person name="Gu Y."/>
            <person name="Heath P."/>
            <person name="Heger A."/>
            <person name="Karakoc E."/>
            <person name="Kolb-Kokocinski A."/>
            <person name="Laird G.K."/>
            <person name="Lunter G."/>
            <person name="Meader S."/>
            <person name="Mort M."/>
            <person name="Mullikin J.C."/>
            <person name="Munch K."/>
            <person name="O'Connor T.D."/>
            <person name="Phillips A.D."/>
            <person name="Prado-Martinez J."/>
            <person name="Rogers A.S."/>
            <person name="Sajjadian S."/>
            <person name="Schmidt D."/>
            <person name="Shaw K."/>
            <person name="Simpson J.T."/>
            <person name="Stenson P.D."/>
            <person name="Turner D.J."/>
            <person name="Vigilant L."/>
            <person name="Vilella A.J."/>
            <person name="Whitener W."/>
            <person name="Zhu B."/>
            <person name="Cooper D.N."/>
            <person name="de Jong P."/>
            <person name="Dermitzakis E.T."/>
            <person name="Eichler E.E."/>
            <person name="Flicek P."/>
            <person name="Goldman N."/>
            <person name="Mundy N.I."/>
            <person name="Ning Z."/>
            <person name="Odom D.T."/>
            <person name="Ponting C.P."/>
            <person name="Quail M.A."/>
            <person name="Ryder O.A."/>
            <person name="Searle S.M."/>
            <person name="Warren W.C."/>
            <person name="Wilson R.K."/>
            <person name="Schierup M.H."/>
            <person name="Rogers J."/>
            <person name="Tyler-Smith C."/>
            <person name="Durbin R."/>
        </authorList>
    </citation>
    <scope>NUCLEOTIDE SEQUENCE [LARGE SCALE GENOMIC DNA]</scope>
</reference>
<dbReference type="EMBL" id="CABD030087464">
    <property type="status" value="NOT_ANNOTATED_CDS"/>
    <property type="molecule type" value="Genomic_DNA"/>
</dbReference>
<reference evidence="1" key="4">
    <citation type="submission" date="2025-09" db="UniProtKB">
        <authorList>
            <consortium name="Ensembl"/>
        </authorList>
    </citation>
    <scope>IDENTIFICATION</scope>
</reference>
<dbReference type="OMA" id="HQGDKKC"/>
<dbReference type="EMBL" id="CABD030087462">
    <property type="status" value="NOT_ANNOTATED_CDS"/>
    <property type="molecule type" value="Genomic_DNA"/>
</dbReference>
<keyword evidence="2" id="KW-1185">Reference proteome</keyword>
<dbReference type="EMBL" id="CABD030087465">
    <property type="status" value="NOT_ANNOTATED_CDS"/>
    <property type="molecule type" value="Genomic_DNA"/>
</dbReference>
<dbReference type="AlphaFoldDB" id="A0A2I2Y7X6"/>